<protein>
    <recommendedName>
        <fullName evidence="3">DUF1330 domain-containing protein</fullName>
    </recommendedName>
</protein>
<comment type="caution">
    <text evidence="1">The sequence shown here is derived from an EMBL/GenBank/DDBJ whole genome shotgun (WGS) entry which is preliminary data.</text>
</comment>
<dbReference type="InterPro" id="IPR011008">
    <property type="entry name" value="Dimeric_a/b-barrel"/>
</dbReference>
<dbReference type="OrthoDB" id="3500395at2759"/>
<dbReference type="EMBL" id="JOKZ01000071">
    <property type="protein sequence ID" value="KKP04656.1"/>
    <property type="molecule type" value="Genomic_DNA"/>
</dbReference>
<proteinExistence type="predicted"/>
<dbReference type="Proteomes" id="UP000034112">
    <property type="component" value="Unassembled WGS sequence"/>
</dbReference>
<evidence type="ECO:0008006" key="3">
    <source>
        <dbReference type="Google" id="ProtNLM"/>
    </source>
</evidence>
<reference evidence="2" key="1">
    <citation type="journal article" date="2015" name="Genome Announc.">
        <title>Draft whole-genome sequence of the biocontrol agent Trichoderma harzianum T6776.</title>
        <authorList>
            <person name="Baroncelli R."/>
            <person name="Piaggeschi G."/>
            <person name="Fiorini L."/>
            <person name="Bertolini E."/>
            <person name="Zapparata A."/>
            <person name="Pe M.E."/>
            <person name="Sarrocco S."/>
            <person name="Vannacci G."/>
        </authorList>
    </citation>
    <scope>NUCLEOTIDE SEQUENCE [LARGE SCALE GENOMIC DNA]</scope>
    <source>
        <strain evidence="2">T6776</strain>
    </source>
</reference>
<evidence type="ECO:0000313" key="1">
    <source>
        <dbReference type="EMBL" id="KKP04656.1"/>
    </source>
</evidence>
<accession>A0A0F9XIB4</accession>
<dbReference type="OMA" id="QWHEQAQ"/>
<dbReference type="SUPFAM" id="SSF54909">
    <property type="entry name" value="Dimeric alpha+beta barrel"/>
    <property type="match status" value="1"/>
</dbReference>
<dbReference type="PANTHER" id="PTHR40257:SF1">
    <property type="entry name" value="DUF1330 DOMAIN-CONTAINING PROTEIN"/>
    <property type="match status" value="1"/>
</dbReference>
<sequence>MSAMSPFSELGVAEKAIRAILKTAAKDKPVYMLNLVRYREQAEYRLDDLPEIQALPPCSGWQAFHERYAPAFLKASEGTENEVLFYGKHMGILIGEAEDEWDDMILVKYRSADDFYEFITSEKYSLHAMPHRLAALQDKKWIVYEQNDV</sequence>
<gene>
    <name evidence="1" type="ORF">THAR02_03269</name>
</gene>
<dbReference type="PANTHER" id="PTHR40257">
    <property type="match status" value="1"/>
</dbReference>
<evidence type="ECO:0000313" key="2">
    <source>
        <dbReference type="Proteomes" id="UP000034112"/>
    </source>
</evidence>
<dbReference type="Gene3D" id="3.30.70.100">
    <property type="match status" value="1"/>
</dbReference>
<organism evidence="1 2">
    <name type="scientific">Trichoderma harzianum</name>
    <name type="common">Hypocrea lixii</name>
    <dbReference type="NCBI Taxonomy" id="5544"/>
    <lineage>
        <taxon>Eukaryota</taxon>
        <taxon>Fungi</taxon>
        <taxon>Dikarya</taxon>
        <taxon>Ascomycota</taxon>
        <taxon>Pezizomycotina</taxon>
        <taxon>Sordariomycetes</taxon>
        <taxon>Hypocreomycetidae</taxon>
        <taxon>Hypocreales</taxon>
        <taxon>Hypocreaceae</taxon>
        <taxon>Trichoderma</taxon>
    </lineage>
</organism>
<dbReference type="AlphaFoldDB" id="A0A0F9XIB4"/>
<name>A0A0F9XIB4_TRIHA</name>